<dbReference type="Proteomes" id="UP000184221">
    <property type="component" value="Unassembled WGS sequence"/>
</dbReference>
<proteinExistence type="predicted"/>
<accession>A0A1M5TBZ0</accession>
<gene>
    <name evidence="2" type="ORF">SAMN05443551_2161</name>
</gene>
<dbReference type="Gene3D" id="3.40.50.280">
    <property type="entry name" value="Cobalamin-binding domain"/>
    <property type="match status" value="1"/>
</dbReference>
<dbReference type="GO" id="GO:0046872">
    <property type="term" value="F:metal ion binding"/>
    <property type="evidence" value="ECO:0007669"/>
    <property type="project" value="InterPro"/>
</dbReference>
<feature type="domain" description="B12-binding" evidence="1">
    <location>
        <begin position="139"/>
        <end position="265"/>
    </location>
</feature>
<name>A0A1M5TBZ0_9RHOB</name>
<dbReference type="AlphaFoldDB" id="A0A1M5TBZ0"/>
<evidence type="ECO:0000313" key="2">
    <source>
        <dbReference type="EMBL" id="SHH48130.1"/>
    </source>
</evidence>
<dbReference type="InterPro" id="IPR036724">
    <property type="entry name" value="Cobalamin-bd_sf"/>
</dbReference>
<dbReference type="RefSeq" id="WP_072777545.1">
    <property type="nucleotide sequence ID" value="NZ_FQXC01000003.1"/>
</dbReference>
<dbReference type="EMBL" id="FQXC01000003">
    <property type="protein sequence ID" value="SHH48130.1"/>
    <property type="molecule type" value="Genomic_DNA"/>
</dbReference>
<organism evidence="2 3">
    <name type="scientific">Marivita hallyeonensis</name>
    <dbReference type="NCBI Taxonomy" id="996342"/>
    <lineage>
        <taxon>Bacteria</taxon>
        <taxon>Pseudomonadati</taxon>
        <taxon>Pseudomonadota</taxon>
        <taxon>Alphaproteobacteria</taxon>
        <taxon>Rhodobacterales</taxon>
        <taxon>Roseobacteraceae</taxon>
        <taxon>Marivita</taxon>
    </lineage>
</organism>
<dbReference type="Pfam" id="PF02310">
    <property type="entry name" value="B12-binding"/>
    <property type="match status" value="1"/>
</dbReference>
<sequence>MVSADKPILIRAVDEDPHGKDARLSDAALLVFAQEVIQRLSVIANDAAVGSVVDVDSFCFALIEPTAQNAKMMLLKAHENGASHRDLCVDYIAAAARRLGEWWDDDIITFGDMAVAAGRMLHFLRDLREFVPVVPQRGSREALFTTVPGEQHILGVTMAADIMRDHGWKIDLQINQPIETLCEVVRNNNYMIIGLSATNAERVRSLAATIVELRLAAPHARIFIGGHIVQVEPDIAVRTGADAAADDVDYCVEALERLYQSLPVIKD</sequence>
<keyword evidence="3" id="KW-1185">Reference proteome</keyword>
<dbReference type="CDD" id="cd02065">
    <property type="entry name" value="B12-binding_like"/>
    <property type="match status" value="1"/>
</dbReference>
<dbReference type="InterPro" id="IPR006158">
    <property type="entry name" value="Cobalamin-bd"/>
</dbReference>
<dbReference type="OrthoDB" id="5498228at2"/>
<dbReference type="PROSITE" id="PS51332">
    <property type="entry name" value="B12_BINDING"/>
    <property type="match status" value="1"/>
</dbReference>
<dbReference type="GO" id="GO:0031419">
    <property type="term" value="F:cobalamin binding"/>
    <property type="evidence" value="ECO:0007669"/>
    <property type="project" value="InterPro"/>
</dbReference>
<dbReference type="STRING" id="996342.SAMN05443551_2161"/>
<dbReference type="SUPFAM" id="SSF52242">
    <property type="entry name" value="Cobalamin (vitamin B12)-binding domain"/>
    <property type="match status" value="1"/>
</dbReference>
<protein>
    <submittedName>
        <fullName evidence="2">Methanogenic corrinoid protein MtbC1</fullName>
    </submittedName>
</protein>
<evidence type="ECO:0000259" key="1">
    <source>
        <dbReference type="PROSITE" id="PS51332"/>
    </source>
</evidence>
<evidence type="ECO:0000313" key="3">
    <source>
        <dbReference type="Proteomes" id="UP000184221"/>
    </source>
</evidence>
<reference evidence="2 3" key="1">
    <citation type="submission" date="2016-11" db="EMBL/GenBank/DDBJ databases">
        <authorList>
            <person name="Jaros S."/>
            <person name="Januszkiewicz K."/>
            <person name="Wedrychowicz H."/>
        </authorList>
    </citation>
    <scope>NUCLEOTIDE SEQUENCE [LARGE SCALE GENOMIC DNA]</scope>
    <source>
        <strain evidence="2 3">DSM 29431</strain>
    </source>
</reference>